<evidence type="ECO:0000313" key="10">
    <source>
        <dbReference type="Proteomes" id="UP000258927"/>
    </source>
</evidence>
<feature type="transmembrane region" description="Helical" evidence="7">
    <location>
        <begin position="15"/>
        <end position="32"/>
    </location>
</feature>
<evidence type="ECO:0000259" key="8">
    <source>
        <dbReference type="Pfam" id="PF02308"/>
    </source>
</evidence>
<feature type="domain" description="MgtC/SapB/SrpB/YhiD N-terminal" evidence="8">
    <location>
        <begin position="20"/>
        <end position="150"/>
    </location>
</feature>
<feature type="transmembrane region" description="Helical" evidence="7">
    <location>
        <begin position="77"/>
        <end position="97"/>
    </location>
</feature>
<evidence type="ECO:0000313" key="9">
    <source>
        <dbReference type="EMBL" id="AVX05905.1"/>
    </source>
</evidence>
<dbReference type="PANTHER" id="PTHR33778:SF1">
    <property type="entry name" value="MAGNESIUM TRANSPORTER YHID-RELATED"/>
    <property type="match status" value="1"/>
</dbReference>
<comment type="subcellular location">
    <subcellularLocation>
        <location evidence="7">Cell inner membrane</location>
        <topology evidence="7">Multi-pass membrane protein</topology>
    </subcellularLocation>
    <subcellularLocation>
        <location evidence="1">Cell membrane</location>
        <topology evidence="1">Multi-pass membrane protein</topology>
    </subcellularLocation>
</comment>
<evidence type="ECO:0000256" key="3">
    <source>
        <dbReference type="ARBA" id="ARBA00022475"/>
    </source>
</evidence>
<dbReference type="EMBL" id="CP021330">
    <property type="protein sequence ID" value="AVX05905.1"/>
    <property type="molecule type" value="Genomic_DNA"/>
</dbReference>
<evidence type="ECO:0000256" key="1">
    <source>
        <dbReference type="ARBA" id="ARBA00004651"/>
    </source>
</evidence>
<organism evidence="9 10">
    <name type="scientific">Maritalea myrionectae</name>
    <dbReference type="NCBI Taxonomy" id="454601"/>
    <lineage>
        <taxon>Bacteria</taxon>
        <taxon>Pseudomonadati</taxon>
        <taxon>Pseudomonadota</taxon>
        <taxon>Alphaproteobacteria</taxon>
        <taxon>Hyphomicrobiales</taxon>
        <taxon>Devosiaceae</taxon>
        <taxon>Maritalea</taxon>
    </lineage>
</organism>
<feature type="transmembrane region" description="Helical" evidence="7">
    <location>
        <begin position="132"/>
        <end position="150"/>
    </location>
</feature>
<dbReference type="STRING" id="1122213.GCA_000423365_02709"/>
<accession>A0A2R4MIR4</accession>
<proteinExistence type="inferred from homology"/>
<keyword evidence="5 7" id="KW-1133">Transmembrane helix</keyword>
<evidence type="ECO:0000256" key="2">
    <source>
        <dbReference type="ARBA" id="ARBA00009298"/>
    </source>
</evidence>
<keyword evidence="3" id="KW-1003">Cell membrane</keyword>
<protein>
    <recommendedName>
        <fullName evidence="7">Protein MgtC</fullName>
    </recommendedName>
</protein>
<dbReference type="InterPro" id="IPR003416">
    <property type="entry name" value="MgtC/SapB/SrpB/YhiD_fam"/>
</dbReference>
<dbReference type="KEGG" id="mmyr:MXMO3_03401"/>
<dbReference type="InterPro" id="IPR049177">
    <property type="entry name" value="MgtC_SapB_SrpB_YhiD_N"/>
</dbReference>
<dbReference type="Pfam" id="PF02308">
    <property type="entry name" value="MgtC"/>
    <property type="match status" value="1"/>
</dbReference>
<reference evidence="9 10" key="1">
    <citation type="submission" date="2017-05" db="EMBL/GenBank/DDBJ databases">
        <title>Genome Analysis of Maritalea myrionectae HL2708#5.</title>
        <authorList>
            <consortium name="Cotde Inc.-PKNU"/>
            <person name="Jang D."/>
            <person name="Oh H.-M."/>
        </authorList>
    </citation>
    <scope>NUCLEOTIDE SEQUENCE [LARGE SCALE GENOMIC DNA]</scope>
    <source>
        <strain evidence="9 10">HL2708#5</strain>
    </source>
</reference>
<evidence type="ECO:0000256" key="7">
    <source>
        <dbReference type="RuleBase" id="RU365041"/>
    </source>
</evidence>
<dbReference type="AlphaFoldDB" id="A0A2R4MIR4"/>
<keyword evidence="6 7" id="KW-0472">Membrane</keyword>
<name>A0A2R4MIR4_9HYPH</name>
<feature type="transmembrane region" description="Helical" evidence="7">
    <location>
        <begin position="44"/>
        <end position="65"/>
    </location>
</feature>
<dbReference type="PRINTS" id="PR01837">
    <property type="entry name" value="MGTCSAPBPROT"/>
</dbReference>
<keyword evidence="4 7" id="KW-0812">Transmembrane</keyword>
<keyword evidence="10" id="KW-1185">Reference proteome</keyword>
<evidence type="ECO:0000256" key="6">
    <source>
        <dbReference type="ARBA" id="ARBA00023136"/>
    </source>
</evidence>
<comment type="similarity">
    <text evidence="2 7">Belongs to the MgtC/SapB family.</text>
</comment>
<evidence type="ECO:0000256" key="4">
    <source>
        <dbReference type="ARBA" id="ARBA00022692"/>
    </source>
</evidence>
<dbReference type="PANTHER" id="PTHR33778">
    <property type="entry name" value="PROTEIN MGTC"/>
    <property type="match status" value="1"/>
</dbReference>
<dbReference type="GO" id="GO:0005886">
    <property type="term" value="C:plasma membrane"/>
    <property type="evidence" value="ECO:0007669"/>
    <property type="project" value="UniProtKB-SubCell"/>
</dbReference>
<dbReference type="Proteomes" id="UP000258927">
    <property type="component" value="Chromosome"/>
</dbReference>
<gene>
    <name evidence="9" type="ORF">MXMO3_03401</name>
</gene>
<keyword evidence="7" id="KW-0997">Cell inner membrane</keyword>
<evidence type="ECO:0000256" key="5">
    <source>
        <dbReference type="ARBA" id="ARBA00022989"/>
    </source>
</evidence>
<sequence>MDQFLQFQTLTWPDAVARVALALLFGFCVGLDRNLKNKPIDFRVFMIVASTTCLLAIMGQEIVAYYAGSNTNLKLGLLRIVEGVLTGIGFLGAGAIIKSGGDEPRIIGTATGASIWSSGAIGMMLGFGFYSLALLGFAVLLVVLVLFGVLRKPIFDQSDKY</sequence>